<keyword evidence="1" id="KW-0808">Transferase</keyword>
<name>A0ACC3Z5J0_COLTU</name>
<evidence type="ECO:0000313" key="2">
    <source>
        <dbReference type="Proteomes" id="UP000805649"/>
    </source>
</evidence>
<accession>A0ACC3Z5J0</accession>
<dbReference type="Proteomes" id="UP000805649">
    <property type="component" value="Unassembled WGS sequence"/>
</dbReference>
<keyword evidence="1" id="KW-0489">Methyltransferase</keyword>
<dbReference type="EMBL" id="VUJX02000003">
    <property type="protein sequence ID" value="KAL0939240.1"/>
    <property type="molecule type" value="Genomic_DNA"/>
</dbReference>
<comment type="caution">
    <text evidence="1">The sequence shown here is derived from an EMBL/GenBank/DDBJ whole genome shotgun (WGS) entry which is preliminary data.</text>
</comment>
<reference evidence="1 2" key="1">
    <citation type="journal article" date="2020" name="Phytopathology">
        <title>Genome Sequence Resources of Colletotrichum truncatum, C. plurivorum, C. musicola, and C. sojae: Four Species Pathogenic to Soybean (Glycine max).</title>
        <authorList>
            <person name="Rogerio F."/>
            <person name="Boufleur T.R."/>
            <person name="Ciampi-Guillardi M."/>
            <person name="Sukno S.A."/>
            <person name="Thon M.R."/>
            <person name="Massola Junior N.S."/>
            <person name="Baroncelli R."/>
        </authorList>
    </citation>
    <scope>NUCLEOTIDE SEQUENCE [LARGE SCALE GENOMIC DNA]</scope>
    <source>
        <strain evidence="1 2">CMES1059</strain>
    </source>
</reference>
<keyword evidence="2" id="KW-1185">Reference proteome</keyword>
<protein>
    <submittedName>
        <fullName evidence="1">tRNA methyltransferase trm5</fullName>
    </submittedName>
</protein>
<organism evidence="1 2">
    <name type="scientific">Colletotrichum truncatum</name>
    <name type="common">Anthracnose fungus</name>
    <name type="synonym">Colletotrichum capsici</name>
    <dbReference type="NCBI Taxonomy" id="5467"/>
    <lineage>
        <taxon>Eukaryota</taxon>
        <taxon>Fungi</taxon>
        <taxon>Dikarya</taxon>
        <taxon>Ascomycota</taxon>
        <taxon>Pezizomycotina</taxon>
        <taxon>Sordariomycetes</taxon>
        <taxon>Hypocreomycetidae</taxon>
        <taxon>Glomerellales</taxon>
        <taxon>Glomerellaceae</taxon>
        <taxon>Colletotrichum</taxon>
        <taxon>Colletotrichum truncatum species complex</taxon>
    </lineage>
</organism>
<proteinExistence type="predicted"/>
<gene>
    <name evidence="1" type="ORF">CTRU02_205850</name>
</gene>
<evidence type="ECO:0000313" key="1">
    <source>
        <dbReference type="EMBL" id="KAL0939240.1"/>
    </source>
</evidence>
<sequence length="469" mass="53188">MIVPDHRLINMAVKSEEMITFRAPLARAATSLDRSLFSKTVKLAAATVKDNRNISKYRKQLEKSKELLALDRLDSCRNDPVKAGLKCLLLRPGVKHDAPTTWGPVFQEGVKSGELEVIPYELQLDYDYWSYLDVMTSILPEELHVEIPVGFNTAGHVAHLNLRDQYLPYKKIIAQVILDKNPKIRTVINKVDNVGNESEFRTFAYEVLCGPDDMNVELKENDCVFQFDYSKVYWNSKLEPEHTRLIKMFQPGEVVADVMAGIGPFAVPAAKKGVFVFANDMNPESFKYLNVSVEKNKVSQYVRPSNMDGRKFIQDAVHQVYDASTRGDGAVIKPKFSRSKPQNPPPQSKHIPIPPTISHFVMNLPASAYTFVHHYKGIYKGHEKLFEPHTSTKLPMVHVHCFALKSDDDVPLNDILDRIYEELGVRFKLGDADKQGEMTIYNVRDVAPKKRMFCASFRLPPDVAFATDS</sequence>